<dbReference type="Gene3D" id="1.10.287.70">
    <property type="match status" value="1"/>
</dbReference>
<comment type="subcellular location">
    <subcellularLocation>
        <location evidence="1">Membrane</location>
        <topology evidence="1">Multi-pass membrane protein</topology>
    </subcellularLocation>
</comment>
<keyword evidence="5" id="KW-0406">Ion transport</keyword>
<evidence type="ECO:0000256" key="2">
    <source>
        <dbReference type="ARBA" id="ARBA00022448"/>
    </source>
</evidence>
<reference evidence="11" key="1">
    <citation type="submission" date="2018-07" db="EMBL/GenBank/DDBJ databases">
        <title>Annotation of Aphanomyces astaci genome assembly.</title>
        <authorList>
            <person name="Studholme D.J."/>
        </authorList>
    </citation>
    <scope>NUCLEOTIDE SEQUENCE [LARGE SCALE GENOMIC DNA]</scope>
    <source>
        <strain evidence="11">Pc</strain>
    </source>
</reference>
<evidence type="ECO:0008006" key="13">
    <source>
        <dbReference type="Google" id="ProtNLM"/>
    </source>
</evidence>
<dbReference type="Gene3D" id="2.60.120.10">
    <property type="entry name" value="Jelly Rolls"/>
    <property type="match status" value="1"/>
</dbReference>
<dbReference type="InterPro" id="IPR000595">
    <property type="entry name" value="cNMP-bd_dom"/>
</dbReference>
<dbReference type="PANTHER" id="PTHR45689">
    <property type="entry name" value="I[[H]] CHANNEL, ISOFORM E"/>
    <property type="match status" value="1"/>
</dbReference>
<dbReference type="SUPFAM" id="SSF51206">
    <property type="entry name" value="cAMP-binding domain-like"/>
    <property type="match status" value="2"/>
</dbReference>
<proteinExistence type="predicted"/>
<dbReference type="SUPFAM" id="SSF50891">
    <property type="entry name" value="Cyclophilin-like"/>
    <property type="match status" value="1"/>
</dbReference>
<dbReference type="GO" id="GO:0003254">
    <property type="term" value="P:regulation of membrane depolarization"/>
    <property type="evidence" value="ECO:0007669"/>
    <property type="project" value="TreeGrafter"/>
</dbReference>
<evidence type="ECO:0000313" key="11">
    <source>
        <dbReference type="EMBL" id="RQM24712.1"/>
    </source>
</evidence>
<evidence type="ECO:0000256" key="6">
    <source>
        <dbReference type="ARBA" id="ARBA00023136"/>
    </source>
</evidence>
<accession>A0A425D5Y3</accession>
<dbReference type="VEuPathDB" id="FungiDB:H257_01948"/>
<dbReference type="GO" id="GO:0098855">
    <property type="term" value="C:HCN channel complex"/>
    <property type="evidence" value="ECO:0007669"/>
    <property type="project" value="TreeGrafter"/>
</dbReference>
<dbReference type="SUPFAM" id="SSF81324">
    <property type="entry name" value="Voltage-gated potassium channels"/>
    <property type="match status" value="1"/>
</dbReference>
<dbReference type="Pfam" id="PF00520">
    <property type="entry name" value="Ion_trans"/>
    <property type="match status" value="1"/>
</dbReference>
<dbReference type="Proteomes" id="UP000284702">
    <property type="component" value="Unassembled WGS sequence"/>
</dbReference>
<evidence type="ECO:0000256" key="4">
    <source>
        <dbReference type="ARBA" id="ARBA00022989"/>
    </source>
</evidence>
<evidence type="ECO:0000256" key="8">
    <source>
        <dbReference type="SAM" id="Phobius"/>
    </source>
</evidence>
<dbReference type="PROSITE" id="PS00889">
    <property type="entry name" value="CNMP_BINDING_2"/>
    <property type="match status" value="1"/>
</dbReference>
<feature type="transmembrane region" description="Helical" evidence="8">
    <location>
        <begin position="322"/>
        <end position="345"/>
    </location>
</feature>
<keyword evidence="4 8" id="KW-1133">Transmembrane helix</keyword>
<feature type="transmembrane region" description="Helical" evidence="8">
    <location>
        <begin position="110"/>
        <end position="131"/>
    </location>
</feature>
<sequence length="894" mass="101387">MLTTAAGVIRFKKKLQERAEEAERKRLEIMSYATRHQHVLDTYQIRTTHTVLPRNRLAADKKKAWMMLYPTSNVFKLWQLLLLVLVYYQMLAVPYSLAFESTDTNPTNDFVNIATSLVFCLDVVLQFNTALSHPRIPNTFITDRQAIAKQYVTGWCDQSLISSCMLSDEDRTRCRFLMDLLSSIPVDFVTYLIEQQSSERHLHVLAVLKVARLPRLIKISRLSRILEFLRLPLEWKRWFLYSRYAHLIRLMTLVLAFGVTVHLFACVWFGMVADDDWAMVIYNANFEDVDPYLLSFYMSLQTILGQNQLFQSDHEYSFSSIVILVGAVVMAVVFGNVAILISNFYNDQNRYKGKMETLFSGMQLLRLPRELQMRIHEYYQAMYERYGTLDGNPENFKDELSKNLRVEVELFLRMAMIVRTPLFRACSNEVVRELVMKLRFQVYLPDDFVIVRGEVGYEMYFIQDGACQVTKAVIKRNSMRLCPKDGDTAPKRMGQGDYFGMPPPFLDQRGPVLGRVIYGGLGEIALLLNCKRTANVQAVEFSELCVLSREMFEDVTSKYTEDRAVIEKFITEKYDPDVLKQAVAQHDQNHGSDASSHDDAVVECIRKLTERVIQVETLVMDLESRFRMQQHFQSMAAKHSPGMSASPSQSHMSRQTSIQRGMVARQPSVSALLAAPPSLSIMRASISKPSLHNGSGTALPGQTSGDAGMATGAASSLVTQLTLDRSSSRRHISPVHPEWAPRGAARFSQLVDDGFFTNAAFFRYVPNFVVQWGLASDPARNTYAPIPDDTAVPTISNTVGTVSFATSGQDTRTTQLFVNFRNNSRLDSLGFTPFAVVTSGLDILVDHVYAAYRERPQQSKIKAYGDTYLRREFPLLTHIKTVSVVSPPTGVANE</sequence>
<evidence type="ECO:0000256" key="3">
    <source>
        <dbReference type="ARBA" id="ARBA00022692"/>
    </source>
</evidence>
<organism evidence="11 12">
    <name type="scientific">Aphanomyces astaci</name>
    <name type="common">Crayfish plague agent</name>
    <dbReference type="NCBI Taxonomy" id="112090"/>
    <lineage>
        <taxon>Eukaryota</taxon>
        <taxon>Sar</taxon>
        <taxon>Stramenopiles</taxon>
        <taxon>Oomycota</taxon>
        <taxon>Saprolegniomycetes</taxon>
        <taxon>Saprolegniales</taxon>
        <taxon>Verrucalvaceae</taxon>
        <taxon>Aphanomyces</taxon>
    </lineage>
</organism>
<keyword evidence="6 8" id="KW-0472">Membrane</keyword>
<dbReference type="CDD" id="cd00038">
    <property type="entry name" value="CAP_ED"/>
    <property type="match status" value="1"/>
</dbReference>
<dbReference type="InterPro" id="IPR014710">
    <property type="entry name" value="RmlC-like_jellyroll"/>
</dbReference>
<dbReference type="GO" id="GO:0003755">
    <property type="term" value="F:peptidyl-prolyl cis-trans isomerase activity"/>
    <property type="evidence" value="ECO:0007669"/>
    <property type="project" value="InterPro"/>
</dbReference>
<evidence type="ECO:0000256" key="7">
    <source>
        <dbReference type="SAM" id="Coils"/>
    </source>
</evidence>
<evidence type="ECO:0000259" key="10">
    <source>
        <dbReference type="PROSITE" id="PS50072"/>
    </source>
</evidence>
<keyword evidence="7" id="KW-0175">Coiled coil</keyword>
<feature type="domain" description="PPIase cyclophilin-type" evidence="10">
    <location>
        <begin position="718"/>
        <end position="844"/>
    </location>
</feature>
<keyword evidence="3 8" id="KW-0812">Transmembrane</keyword>
<name>A0A425D5Y3_APHAT</name>
<dbReference type="SMART" id="SM00100">
    <property type="entry name" value="cNMP"/>
    <property type="match status" value="1"/>
</dbReference>
<keyword evidence="12" id="KW-1185">Reference proteome</keyword>
<dbReference type="GO" id="GO:0005249">
    <property type="term" value="F:voltage-gated potassium channel activity"/>
    <property type="evidence" value="ECO:0007669"/>
    <property type="project" value="TreeGrafter"/>
</dbReference>
<dbReference type="PANTHER" id="PTHR45689:SF5">
    <property type="entry name" value="I[[H]] CHANNEL, ISOFORM E"/>
    <property type="match status" value="1"/>
</dbReference>
<dbReference type="PROSITE" id="PS00888">
    <property type="entry name" value="CNMP_BINDING_1"/>
    <property type="match status" value="1"/>
</dbReference>
<dbReference type="GO" id="GO:0035725">
    <property type="term" value="P:sodium ion transmembrane transport"/>
    <property type="evidence" value="ECO:0007669"/>
    <property type="project" value="TreeGrafter"/>
</dbReference>
<dbReference type="InterPro" id="IPR029000">
    <property type="entry name" value="Cyclophilin-like_dom_sf"/>
</dbReference>
<feature type="coiled-coil region" evidence="7">
    <location>
        <begin position="5"/>
        <end position="32"/>
    </location>
</feature>
<dbReference type="InterPro" id="IPR018490">
    <property type="entry name" value="cNMP-bd_dom_sf"/>
</dbReference>
<dbReference type="Gene3D" id="2.40.100.10">
    <property type="entry name" value="Cyclophilin-like"/>
    <property type="match status" value="1"/>
</dbReference>
<dbReference type="InterPro" id="IPR051413">
    <property type="entry name" value="K/Na_HCN_channel"/>
</dbReference>
<dbReference type="Pfam" id="PF00160">
    <property type="entry name" value="Pro_isomerase"/>
    <property type="match status" value="1"/>
</dbReference>
<gene>
    <name evidence="11" type="ORF">B5M09_000602</name>
</gene>
<dbReference type="InterPro" id="IPR005821">
    <property type="entry name" value="Ion_trans_dom"/>
</dbReference>
<dbReference type="AlphaFoldDB" id="A0A425D5Y3"/>
<dbReference type="EMBL" id="MZMZ02002657">
    <property type="protein sequence ID" value="RQM24712.1"/>
    <property type="molecule type" value="Genomic_DNA"/>
</dbReference>
<dbReference type="InterPro" id="IPR018488">
    <property type="entry name" value="cNMP-bd_CS"/>
</dbReference>
<protein>
    <recommendedName>
        <fullName evidence="13">Cyclic nucleotide-binding domain-containing protein</fullName>
    </recommendedName>
</protein>
<evidence type="ECO:0000256" key="5">
    <source>
        <dbReference type="ARBA" id="ARBA00023065"/>
    </source>
</evidence>
<dbReference type="InterPro" id="IPR002130">
    <property type="entry name" value="Cyclophilin-type_PPIase_dom"/>
</dbReference>
<evidence type="ECO:0000256" key="1">
    <source>
        <dbReference type="ARBA" id="ARBA00004141"/>
    </source>
</evidence>
<comment type="caution">
    <text evidence="11">The sequence shown here is derived from an EMBL/GenBank/DDBJ whole genome shotgun (WGS) entry which is preliminary data.</text>
</comment>
<dbReference type="PROSITE" id="PS50072">
    <property type="entry name" value="CSA_PPIASE_2"/>
    <property type="match status" value="1"/>
</dbReference>
<feature type="transmembrane region" description="Helical" evidence="8">
    <location>
        <begin position="77"/>
        <end position="98"/>
    </location>
</feature>
<evidence type="ECO:0000259" key="9">
    <source>
        <dbReference type="PROSITE" id="PS50042"/>
    </source>
</evidence>
<dbReference type="PROSITE" id="PS50042">
    <property type="entry name" value="CNMP_BINDING_3"/>
    <property type="match status" value="1"/>
</dbReference>
<feature type="transmembrane region" description="Helical" evidence="8">
    <location>
        <begin position="247"/>
        <end position="271"/>
    </location>
</feature>
<feature type="domain" description="Cyclic nucleotide-binding" evidence="9">
    <location>
        <begin position="422"/>
        <end position="555"/>
    </location>
</feature>
<dbReference type="Gene3D" id="1.10.287.630">
    <property type="entry name" value="Helix hairpin bin"/>
    <property type="match status" value="1"/>
</dbReference>
<evidence type="ECO:0000313" key="12">
    <source>
        <dbReference type="Proteomes" id="UP000284702"/>
    </source>
</evidence>
<keyword evidence="2" id="KW-0813">Transport</keyword>